<evidence type="ECO:0000313" key="2">
    <source>
        <dbReference type="EMBL" id="MPM44080.1"/>
    </source>
</evidence>
<sequence>MKRIVTAMLLVVTLIVLTGCATVVSESKYPVTINSEPQGAKITITDDANRTVYVGSTPASVSLEAGSGFFSKASYTIKFEKEGYAPSIYTLTSTLDGWYWGNLLFGDVLGMIIIDPMTGAMWKLDPTVFMELESTQSSLTVSVMDVNNVPESWKSALVSIS</sequence>
<gene>
    <name evidence="2" type="ORF">SDC9_90758</name>
</gene>
<dbReference type="PROSITE" id="PS51257">
    <property type="entry name" value="PROKAR_LIPOPROTEIN"/>
    <property type="match status" value="1"/>
</dbReference>
<dbReference type="AlphaFoldDB" id="A0A644ZSX5"/>
<name>A0A644ZSX5_9ZZZZ</name>
<comment type="caution">
    <text evidence="2">The sequence shown here is derived from an EMBL/GenBank/DDBJ whole genome shotgun (WGS) entry which is preliminary data.</text>
</comment>
<dbReference type="Pfam" id="PF08308">
    <property type="entry name" value="PEGA"/>
    <property type="match status" value="1"/>
</dbReference>
<organism evidence="2">
    <name type="scientific">bioreactor metagenome</name>
    <dbReference type="NCBI Taxonomy" id="1076179"/>
    <lineage>
        <taxon>unclassified sequences</taxon>
        <taxon>metagenomes</taxon>
        <taxon>ecological metagenomes</taxon>
    </lineage>
</organism>
<accession>A0A644ZSX5</accession>
<evidence type="ECO:0000259" key="1">
    <source>
        <dbReference type="Pfam" id="PF08308"/>
    </source>
</evidence>
<proteinExistence type="predicted"/>
<protein>
    <recommendedName>
        <fullName evidence="1">PEGA domain-containing protein</fullName>
    </recommendedName>
</protein>
<feature type="domain" description="PEGA" evidence="1">
    <location>
        <begin position="31"/>
        <end position="89"/>
    </location>
</feature>
<dbReference type="InterPro" id="IPR013229">
    <property type="entry name" value="PEGA"/>
</dbReference>
<reference evidence="2" key="1">
    <citation type="submission" date="2019-08" db="EMBL/GenBank/DDBJ databases">
        <authorList>
            <person name="Kucharzyk K."/>
            <person name="Murdoch R.W."/>
            <person name="Higgins S."/>
            <person name="Loffler F."/>
        </authorList>
    </citation>
    <scope>NUCLEOTIDE SEQUENCE</scope>
</reference>
<dbReference type="EMBL" id="VSSQ01010340">
    <property type="protein sequence ID" value="MPM44080.1"/>
    <property type="molecule type" value="Genomic_DNA"/>
</dbReference>